<proteinExistence type="predicted"/>
<reference evidence="2 3" key="1">
    <citation type="submission" date="2017-05" db="EMBL/GenBank/DDBJ databases">
        <title>Acinetobacter populi ANC 5415 (= PBJ7), whole genome shotgun sequencing project.</title>
        <authorList>
            <person name="Nemec A."/>
            <person name="Radolfova-Krizova L."/>
        </authorList>
    </citation>
    <scope>NUCLEOTIDE SEQUENCE [LARGE SCALE GENOMIC DNA]</scope>
    <source>
        <strain evidence="2 3">PBJ7</strain>
    </source>
</reference>
<dbReference type="AlphaFoldDB" id="A0A1Z9YYA0"/>
<dbReference type="EMBL" id="NEXX01000003">
    <property type="protein sequence ID" value="OUY07173.1"/>
    <property type="molecule type" value="Genomic_DNA"/>
</dbReference>
<accession>A0A1Z9YYA0</accession>
<keyword evidence="1" id="KW-0472">Membrane</keyword>
<evidence type="ECO:0000313" key="3">
    <source>
        <dbReference type="Proteomes" id="UP000196536"/>
    </source>
</evidence>
<keyword evidence="3" id="KW-1185">Reference proteome</keyword>
<dbReference type="Proteomes" id="UP000196536">
    <property type="component" value="Unassembled WGS sequence"/>
</dbReference>
<evidence type="ECO:0000313" key="2">
    <source>
        <dbReference type="EMBL" id="OUY07173.1"/>
    </source>
</evidence>
<gene>
    <name evidence="2" type="ORF">CAP51_10850</name>
</gene>
<feature type="transmembrane region" description="Helical" evidence="1">
    <location>
        <begin position="9"/>
        <end position="30"/>
    </location>
</feature>
<keyword evidence="1" id="KW-1133">Transmembrane helix</keyword>
<protein>
    <submittedName>
        <fullName evidence="2">Uncharacterized protein</fullName>
    </submittedName>
</protein>
<comment type="caution">
    <text evidence="2">The sequence shown here is derived from an EMBL/GenBank/DDBJ whole genome shotgun (WGS) entry which is preliminary data.</text>
</comment>
<organism evidence="2 3">
    <name type="scientific">Acinetobacter populi</name>
    <dbReference type="NCBI Taxonomy" id="1582270"/>
    <lineage>
        <taxon>Bacteria</taxon>
        <taxon>Pseudomonadati</taxon>
        <taxon>Pseudomonadota</taxon>
        <taxon>Gammaproteobacteria</taxon>
        <taxon>Moraxellales</taxon>
        <taxon>Moraxellaceae</taxon>
        <taxon>Acinetobacter</taxon>
    </lineage>
</organism>
<sequence length="63" mass="6871">MSTEKTRPWIVILLVLILLVFILVGGYALYHDASSILGYLFLGLGLGGLIAGWGALMNHKENK</sequence>
<dbReference type="RefSeq" id="WP_087620771.1">
    <property type="nucleotide sequence ID" value="NZ_JAKVJF010000007.1"/>
</dbReference>
<keyword evidence="1" id="KW-0812">Transmembrane</keyword>
<evidence type="ECO:0000256" key="1">
    <source>
        <dbReference type="SAM" id="Phobius"/>
    </source>
</evidence>
<name>A0A1Z9YYA0_9GAMM</name>
<feature type="transmembrane region" description="Helical" evidence="1">
    <location>
        <begin position="36"/>
        <end position="56"/>
    </location>
</feature>